<evidence type="ECO:0000313" key="3">
    <source>
        <dbReference type="Proteomes" id="UP000251002"/>
    </source>
</evidence>
<accession>A0A365L1T0</accession>
<protein>
    <recommendedName>
        <fullName evidence="1">Knr4/Smi1-like domain-containing protein</fullName>
    </recommendedName>
</protein>
<reference evidence="2 3" key="1">
    <citation type="submission" date="2018-06" db="EMBL/GenBank/DDBJ databases">
        <title>The draft genome sequences of strains SCU63 and S1.</title>
        <authorList>
            <person name="Gan L."/>
        </authorList>
    </citation>
    <scope>NUCLEOTIDE SEQUENCE [LARGE SCALE GENOMIC DNA]</scope>
    <source>
        <strain evidence="2 3">SCU63</strain>
    </source>
</reference>
<evidence type="ECO:0000259" key="1">
    <source>
        <dbReference type="Pfam" id="PF09346"/>
    </source>
</evidence>
<dbReference type="Proteomes" id="UP000251002">
    <property type="component" value="Unassembled WGS sequence"/>
</dbReference>
<dbReference type="Pfam" id="PF09346">
    <property type="entry name" value="SMI1_KNR4"/>
    <property type="match status" value="1"/>
</dbReference>
<keyword evidence="3" id="KW-1185">Reference proteome</keyword>
<dbReference type="AlphaFoldDB" id="A0A365L1T0"/>
<organism evidence="2 3">
    <name type="scientific">Planococcus halotolerans</name>
    <dbReference type="NCBI Taxonomy" id="2233542"/>
    <lineage>
        <taxon>Bacteria</taxon>
        <taxon>Bacillati</taxon>
        <taxon>Bacillota</taxon>
        <taxon>Bacilli</taxon>
        <taxon>Bacillales</taxon>
        <taxon>Caryophanaceae</taxon>
        <taxon>Planococcus</taxon>
    </lineage>
</organism>
<name>A0A365L1T0_9BACL</name>
<evidence type="ECO:0000313" key="2">
    <source>
        <dbReference type="EMBL" id="RAZ79333.1"/>
    </source>
</evidence>
<dbReference type="InterPro" id="IPR037883">
    <property type="entry name" value="Knr4/Smi1-like_sf"/>
</dbReference>
<dbReference type="SUPFAM" id="SSF160631">
    <property type="entry name" value="SMI1/KNR4-like"/>
    <property type="match status" value="1"/>
</dbReference>
<sequence length="79" mass="9145">MRGNDHMNIKKIMEAVLKTVDDNNQRLLIQHNGHLTKAISTANTPAEEDDIALFERQLGHRLPKDYRSFLLEYNGAHIY</sequence>
<feature type="domain" description="Knr4/Smi1-like" evidence="1">
    <location>
        <begin position="45"/>
        <end position="78"/>
    </location>
</feature>
<dbReference type="Gene3D" id="3.40.1580.10">
    <property type="entry name" value="SMI1/KNR4-like"/>
    <property type="match status" value="1"/>
</dbReference>
<proteinExistence type="predicted"/>
<dbReference type="InterPro" id="IPR018958">
    <property type="entry name" value="Knr4/Smi1-like_dom"/>
</dbReference>
<comment type="caution">
    <text evidence="2">The sequence shown here is derived from an EMBL/GenBank/DDBJ whole genome shotgun (WGS) entry which is preliminary data.</text>
</comment>
<dbReference type="EMBL" id="QLZR01000002">
    <property type="protein sequence ID" value="RAZ79333.1"/>
    <property type="molecule type" value="Genomic_DNA"/>
</dbReference>
<gene>
    <name evidence="2" type="ORF">DP120_06900</name>
</gene>